<dbReference type="InterPro" id="IPR000086">
    <property type="entry name" value="NUDIX_hydrolase_dom"/>
</dbReference>
<dbReference type="AlphaFoldDB" id="A0A0G4J3H2"/>
<gene>
    <name evidence="2" type="ORF">PBRA_008753</name>
</gene>
<accession>A0A0G4J3H2</accession>
<evidence type="ECO:0000313" key="2">
    <source>
        <dbReference type="EMBL" id="CEP01811.1"/>
    </source>
</evidence>
<dbReference type="EMBL" id="CDSF01000119">
    <property type="protein sequence ID" value="CEP01811.1"/>
    <property type="molecule type" value="Genomic_DNA"/>
</dbReference>
<reference evidence="2 3" key="1">
    <citation type="submission" date="2015-02" db="EMBL/GenBank/DDBJ databases">
        <authorList>
            <person name="Chooi Y.-H."/>
        </authorList>
    </citation>
    <scope>NUCLEOTIDE SEQUENCE [LARGE SCALE GENOMIC DNA]</scope>
    <source>
        <strain evidence="2">E3</strain>
    </source>
</reference>
<evidence type="ECO:0000313" key="3">
    <source>
        <dbReference type="Proteomes" id="UP000039324"/>
    </source>
</evidence>
<organism evidence="2 3">
    <name type="scientific">Plasmodiophora brassicae</name>
    <name type="common">Clubroot disease agent</name>
    <dbReference type="NCBI Taxonomy" id="37360"/>
    <lineage>
        <taxon>Eukaryota</taxon>
        <taxon>Sar</taxon>
        <taxon>Rhizaria</taxon>
        <taxon>Endomyxa</taxon>
        <taxon>Phytomyxea</taxon>
        <taxon>Plasmodiophorida</taxon>
        <taxon>Plasmodiophoridae</taxon>
        <taxon>Plasmodiophora</taxon>
    </lineage>
</organism>
<feature type="domain" description="Nudix hydrolase" evidence="1">
    <location>
        <begin position="244"/>
        <end position="377"/>
    </location>
</feature>
<evidence type="ECO:0000259" key="1">
    <source>
        <dbReference type="PROSITE" id="PS51462"/>
    </source>
</evidence>
<dbReference type="OrthoDB" id="447842at2759"/>
<dbReference type="InterPro" id="IPR015797">
    <property type="entry name" value="NUDIX_hydrolase-like_dom_sf"/>
</dbReference>
<dbReference type="STRING" id="37360.A0A0G4J3H2"/>
<dbReference type="CDD" id="cd18873">
    <property type="entry name" value="NUDIX_NadM_like"/>
    <property type="match status" value="4"/>
</dbReference>
<dbReference type="PANTHER" id="PTHR43736:SF5">
    <property type="entry name" value="NUDIX HYDROLASE DOMAIN-CONTAINING PROTEIN"/>
    <property type="match status" value="1"/>
</dbReference>
<keyword evidence="3" id="KW-1185">Reference proteome</keyword>
<name>A0A0G4J3H2_PLABS</name>
<feature type="domain" description="Nudix hydrolase" evidence="1">
    <location>
        <begin position="8"/>
        <end position="144"/>
    </location>
</feature>
<dbReference type="Pfam" id="PF00293">
    <property type="entry name" value="NUDIX"/>
    <property type="match status" value="4"/>
</dbReference>
<protein>
    <recommendedName>
        <fullName evidence="1">Nudix hydrolase domain-containing protein</fullName>
    </recommendedName>
</protein>
<proteinExistence type="predicted"/>
<dbReference type="Proteomes" id="UP000039324">
    <property type="component" value="Unassembled WGS sequence"/>
</dbReference>
<dbReference type="Gene3D" id="3.90.79.10">
    <property type="entry name" value="Nucleoside Triphosphate Pyrophosphohydrolase"/>
    <property type="match status" value="4"/>
</dbReference>
<sequence>MLRYGFAMAHLMVDVCIVGLRAGIPHVLLIERAAGPFQNHWAFSGGSVNVSADEPLIDAAYRSLENQTSLSRNEAGLNLQPIGYRASAERDPRGYTATFLFMSHVDMDRVSHLASRSVREAWFPVNSLVAYSAGRRVPVLGERELPMSINAQPGIPVLAAGIGGIPMAFDHFDILQNEIREGFLTIPPPTGWRPVFWNLFGKDALHPFQAHVKPESFKDVIEFEGNAPGSVPDVGRSSHDLSGMSLLIVDICVLGLKGGIPHILLVKRRFSPFEKYWALPGVFVHASDGEQVKHAAQRKLGDEMSLTDVDLQPAGYSVNTRRDPRGPTATFVFTSVVDMTEVQPTLPDDAKALAWFPIRSDCIDDGGQETLDIFGLQMSNIRTDVLLWSAAAAAVAFACDDDAIEDIPETSPRPSAGYGEFRYNFAMASLSVSLCIIGVRDGVPHALLAERAGRPYSNHWILPGGRVNIAQGETLIDAAYRELEGASHQLHVEPIGYRAGAERDPRGYTVSFVFMVFVDMERVQPVAGRSFRQAWFPVRSLKAYSENDYVPILGDPELSGWTAAGMPVLGSGYAGIPMAFDHFDILQNEARAAFEKMVDESGQRGQLLWNAPGQEIRGPLQGFAVFRNKIERIPPKAPNPVPVHGKYRYDYAMAQLTADICIIGLKNDVPHILLIQRGNYPYKNYWAFPGGFLDVKDGESAIQAAHRELEEETSLTGLDLTPLGYSASAERDPRGYTATFVFISGVVDMDKAKPKAADDAKKVAWFPVHSLSAYVRGQAPPNFGSDTFTETTDTGVNIAREDTIAVPLAFDHYHILQSQVILALQDLVAPTHF</sequence>
<dbReference type="PANTHER" id="PTHR43736">
    <property type="entry name" value="ADP-RIBOSE PYROPHOSPHATASE"/>
    <property type="match status" value="1"/>
</dbReference>
<dbReference type="SUPFAM" id="SSF55811">
    <property type="entry name" value="Nudix"/>
    <property type="match status" value="4"/>
</dbReference>
<feature type="domain" description="Nudix hydrolase" evidence="1">
    <location>
        <begin position="427"/>
        <end position="559"/>
    </location>
</feature>
<dbReference type="PROSITE" id="PS51462">
    <property type="entry name" value="NUDIX"/>
    <property type="match status" value="4"/>
</dbReference>
<feature type="domain" description="Nudix hydrolase" evidence="1">
    <location>
        <begin position="653"/>
        <end position="790"/>
    </location>
</feature>